<reference evidence="1 2" key="1">
    <citation type="submission" date="2016-11" db="EMBL/GenBank/DDBJ databases">
        <authorList>
            <person name="Jaros S."/>
            <person name="Januszkiewicz K."/>
            <person name="Wedrychowicz H."/>
        </authorList>
    </citation>
    <scope>NUCLEOTIDE SEQUENCE [LARGE SCALE GENOMIC DNA]</scope>
    <source>
        <strain evidence="1 2">DSM 27406</strain>
    </source>
</reference>
<sequence length="41" mass="4628">MNSIESARNASAFDVLIYASEEKELAEAQYLDFELQKTKSS</sequence>
<dbReference type="AlphaFoldDB" id="A0A1M6WHP7"/>
<keyword evidence="2" id="KW-1185">Reference proteome</keyword>
<gene>
    <name evidence="1" type="ORF">SAMN05444266_101624</name>
</gene>
<organism evidence="1 2">
    <name type="scientific">Chitinophaga jiangningensis</name>
    <dbReference type="NCBI Taxonomy" id="1419482"/>
    <lineage>
        <taxon>Bacteria</taxon>
        <taxon>Pseudomonadati</taxon>
        <taxon>Bacteroidota</taxon>
        <taxon>Chitinophagia</taxon>
        <taxon>Chitinophagales</taxon>
        <taxon>Chitinophagaceae</taxon>
        <taxon>Chitinophaga</taxon>
    </lineage>
</organism>
<evidence type="ECO:0000313" key="1">
    <source>
        <dbReference type="EMBL" id="SHK93055.1"/>
    </source>
</evidence>
<accession>A0A1M6WHP7</accession>
<dbReference type="Proteomes" id="UP000184420">
    <property type="component" value="Unassembled WGS sequence"/>
</dbReference>
<name>A0A1M6WHP7_9BACT</name>
<protein>
    <submittedName>
        <fullName evidence="1">Uncharacterized protein</fullName>
    </submittedName>
</protein>
<evidence type="ECO:0000313" key="2">
    <source>
        <dbReference type="Proteomes" id="UP000184420"/>
    </source>
</evidence>
<proteinExistence type="predicted"/>
<dbReference type="STRING" id="1419482.SAMN05444266_101624"/>
<dbReference type="EMBL" id="FRBL01000001">
    <property type="protein sequence ID" value="SHK93055.1"/>
    <property type="molecule type" value="Genomic_DNA"/>
</dbReference>